<dbReference type="PANTHER" id="PTHR21724:SF109">
    <property type="entry name" value="SHKT DOMAIN-CONTAINING PROTEIN"/>
    <property type="match status" value="1"/>
</dbReference>
<proteinExistence type="predicted"/>
<protein>
    <recommendedName>
        <fullName evidence="4">ShKT domain-containing protein</fullName>
    </recommendedName>
</protein>
<dbReference type="EnsemblMetazoa" id="CLYHEMT015151.1">
    <property type="protein sequence ID" value="CLYHEMP015151.1"/>
    <property type="gene ID" value="CLYHEMG015151"/>
</dbReference>
<evidence type="ECO:0000256" key="2">
    <source>
        <dbReference type="SAM" id="MobiDB-lite"/>
    </source>
</evidence>
<feature type="compositionally biased region" description="Low complexity" evidence="2">
    <location>
        <begin position="121"/>
        <end position="135"/>
    </location>
</feature>
<feature type="chain" id="PRO_5029855944" description="ShKT domain-containing protein" evidence="3">
    <location>
        <begin position="34"/>
        <end position="197"/>
    </location>
</feature>
<feature type="domain" description="ShKT" evidence="4">
    <location>
        <begin position="166"/>
        <end position="197"/>
    </location>
</feature>
<evidence type="ECO:0000256" key="1">
    <source>
        <dbReference type="PROSITE-ProRule" id="PRU01005"/>
    </source>
</evidence>
<sequence>DLFDFLYICGKPSPSAEMRSLVLLAVFVTVSFACEDKITTCYKLSKEFCQYKSWRESCPRYCNVCTPPTQPPRERSDCRDISSLCSNYNRYEYCKNGYYQRVCKKRCGLCSKTKKTTPELATTPGLTTPGLASTPKLASTPESETTPGLTTTNIPAKHTSEIPSGCQDTHKDCRYMKNLCNNYEFVRGLCPKLCNMC</sequence>
<dbReference type="PROSITE" id="PS51670">
    <property type="entry name" value="SHKT"/>
    <property type="match status" value="1"/>
</dbReference>
<feature type="compositionally biased region" description="Polar residues" evidence="2">
    <location>
        <begin position="136"/>
        <end position="154"/>
    </location>
</feature>
<name>A0A7M5WYJ0_9CNID</name>
<evidence type="ECO:0000259" key="4">
    <source>
        <dbReference type="PROSITE" id="PS51670"/>
    </source>
</evidence>
<accession>A0A7M5WYJ0</accession>
<comment type="caution">
    <text evidence="1">Lacks conserved residue(s) required for the propagation of feature annotation.</text>
</comment>
<dbReference type="InterPro" id="IPR003582">
    <property type="entry name" value="ShKT_dom"/>
</dbReference>
<evidence type="ECO:0000313" key="6">
    <source>
        <dbReference type="Proteomes" id="UP000594262"/>
    </source>
</evidence>
<keyword evidence="3" id="KW-0732">Signal</keyword>
<dbReference type="Proteomes" id="UP000594262">
    <property type="component" value="Unplaced"/>
</dbReference>
<dbReference type="PANTHER" id="PTHR21724">
    <property type="entry name" value="SHKT DOMAIN-CONTAINING PROTEIN"/>
    <property type="match status" value="1"/>
</dbReference>
<dbReference type="AlphaFoldDB" id="A0A7M5WYJ0"/>
<dbReference type="Pfam" id="PF01549">
    <property type="entry name" value="ShK"/>
    <property type="match status" value="2"/>
</dbReference>
<evidence type="ECO:0000313" key="5">
    <source>
        <dbReference type="EnsemblMetazoa" id="CLYHEMP015151.1"/>
    </source>
</evidence>
<evidence type="ECO:0000256" key="3">
    <source>
        <dbReference type="SAM" id="SignalP"/>
    </source>
</evidence>
<feature type="signal peptide" evidence="3">
    <location>
        <begin position="1"/>
        <end position="33"/>
    </location>
</feature>
<dbReference type="SMART" id="SM00254">
    <property type="entry name" value="ShKT"/>
    <property type="match status" value="3"/>
</dbReference>
<keyword evidence="6" id="KW-1185">Reference proteome</keyword>
<organism evidence="5 6">
    <name type="scientific">Clytia hemisphaerica</name>
    <dbReference type="NCBI Taxonomy" id="252671"/>
    <lineage>
        <taxon>Eukaryota</taxon>
        <taxon>Metazoa</taxon>
        <taxon>Cnidaria</taxon>
        <taxon>Hydrozoa</taxon>
        <taxon>Hydroidolina</taxon>
        <taxon>Leptothecata</taxon>
        <taxon>Obeliida</taxon>
        <taxon>Clytiidae</taxon>
        <taxon>Clytia</taxon>
    </lineage>
</organism>
<feature type="region of interest" description="Disordered" evidence="2">
    <location>
        <begin position="121"/>
        <end position="154"/>
    </location>
</feature>
<reference evidence="5" key="1">
    <citation type="submission" date="2021-01" db="UniProtKB">
        <authorList>
            <consortium name="EnsemblMetazoa"/>
        </authorList>
    </citation>
    <scope>IDENTIFICATION</scope>
</reference>